<keyword evidence="6 11" id="KW-0378">Hydrolase</keyword>
<evidence type="ECO:0000256" key="3">
    <source>
        <dbReference type="ARBA" id="ARBA00022670"/>
    </source>
</evidence>
<protein>
    <recommendedName>
        <fullName evidence="13">Peptidase M48 domain-containing protein</fullName>
    </recommendedName>
</protein>
<dbReference type="STRING" id="54915.ADS79_00040"/>
<dbReference type="GO" id="GO:0006508">
    <property type="term" value="P:proteolysis"/>
    <property type="evidence" value="ECO:0007669"/>
    <property type="project" value="UniProtKB-KW"/>
</dbReference>
<reference evidence="15" key="1">
    <citation type="submission" date="2015-07" db="EMBL/GenBank/DDBJ databases">
        <title>Genome sequencing project for genomic taxonomy and phylogenomics of Bacillus-like bacteria.</title>
        <authorList>
            <person name="Liu B."/>
            <person name="Wang J."/>
            <person name="Zhu Y."/>
            <person name="Liu G."/>
            <person name="Chen Q."/>
            <person name="Chen Z."/>
            <person name="Lan J."/>
            <person name="Che J."/>
            <person name="Ge C."/>
            <person name="Shi H."/>
            <person name="Pan Z."/>
            <person name="Liu X."/>
        </authorList>
    </citation>
    <scope>NUCLEOTIDE SEQUENCE [LARGE SCALE GENOMIC DNA]</scope>
    <source>
        <strain evidence="15">DSM 9887</strain>
    </source>
</reference>
<comment type="similarity">
    <text evidence="11">Belongs to the peptidase M48 family.</text>
</comment>
<dbReference type="EMBL" id="LGIQ01000001">
    <property type="protein sequence ID" value="KNB74758.1"/>
    <property type="molecule type" value="Genomic_DNA"/>
</dbReference>
<evidence type="ECO:0000313" key="15">
    <source>
        <dbReference type="Proteomes" id="UP000036834"/>
    </source>
</evidence>
<dbReference type="InterPro" id="IPR050083">
    <property type="entry name" value="HtpX_protease"/>
</dbReference>
<evidence type="ECO:0000256" key="8">
    <source>
        <dbReference type="ARBA" id="ARBA00022989"/>
    </source>
</evidence>
<dbReference type="CDD" id="cd07328">
    <property type="entry name" value="M48_Ste24p_like"/>
    <property type="match status" value="1"/>
</dbReference>
<evidence type="ECO:0000256" key="2">
    <source>
        <dbReference type="ARBA" id="ARBA00022475"/>
    </source>
</evidence>
<sequence length="416" mass="48268">MKPCPSCGVQIEVNEGYPFWCEHCNWNLAVPSKERQGTAWERLERKMRDTYGQALFKQLQDSPVLATKQGMSERVASAYSLVVIGCSVAGFLFSLFGLVTWYHSPFILISCLLILLLAWLSRPRPHLFPKKAILLNADEHPTTMKIFETVAEKMGVEKGIQFALSPYYEAYTSEYGWRRGRIVVIGYPLLFACTPGELTALLAHELAHCRNNDIRRSALVSHAQRILLNWCHFLDPIRDEDDEYHFSFIATFSRWIMRLLFWFPYRLLAVLIHLYWNQSQRAEYEADRMAAQLAGSRNLISLLQITHMNDVVEPLIARHSLQKQNMTLGQHLHETFSKLPEKEKMRILRILERSQQSMDTTHPATHMRIAMLLLKDAPPAYQISDGEYNKVCQEMTDHVQEKMEHRIIDDYRAKLA</sequence>
<keyword evidence="10 12" id="KW-0472">Membrane</keyword>
<keyword evidence="2" id="KW-1003">Cell membrane</keyword>
<organism evidence="14 15">
    <name type="scientific">Brevibacillus reuszeri</name>
    <dbReference type="NCBI Taxonomy" id="54915"/>
    <lineage>
        <taxon>Bacteria</taxon>
        <taxon>Bacillati</taxon>
        <taxon>Bacillota</taxon>
        <taxon>Bacilli</taxon>
        <taxon>Bacillales</taxon>
        <taxon>Paenibacillaceae</taxon>
        <taxon>Brevibacillus</taxon>
    </lineage>
</organism>
<comment type="subcellular location">
    <subcellularLocation>
        <location evidence="1">Cell membrane</location>
        <topology evidence="1">Multi-pass membrane protein</topology>
    </subcellularLocation>
</comment>
<keyword evidence="4 12" id="KW-0812">Transmembrane</keyword>
<feature type="transmembrane region" description="Helical" evidence="12">
    <location>
        <begin position="102"/>
        <end position="121"/>
    </location>
</feature>
<evidence type="ECO:0000256" key="1">
    <source>
        <dbReference type="ARBA" id="ARBA00004651"/>
    </source>
</evidence>
<evidence type="ECO:0000256" key="10">
    <source>
        <dbReference type="ARBA" id="ARBA00023136"/>
    </source>
</evidence>
<feature type="transmembrane region" description="Helical" evidence="12">
    <location>
        <begin position="255"/>
        <end position="276"/>
    </location>
</feature>
<keyword evidence="9 11" id="KW-0482">Metalloprotease</keyword>
<evidence type="ECO:0000256" key="11">
    <source>
        <dbReference type="RuleBase" id="RU003983"/>
    </source>
</evidence>
<gene>
    <name evidence="14" type="ORF">ADS79_00040</name>
</gene>
<keyword evidence="3 11" id="KW-0645">Protease</keyword>
<dbReference type="PANTHER" id="PTHR43221">
    <property type="entry name" value="PROTEASE HTPX"/>
    <property type="match status" value="1"/>
</dbReference>
<dbReference type="GO" id="GO:0005886">
    <property type="term" value="C:plasma membrane"/>
    <property type="evidence" value="ECO:0007669"/>
    <property type="project" value="UniProtKB-SubCell"/>
</dbReference>
<evidence type="ECO:0000256" key="9">
    <source>
        <dbReference type="ARBA" id="ARBA00023049"/>
    </source>
</evidence>
<dbReference type="GO" id="GO:0004222">
    <property type="term" value="F:metalloendopeptidase activity"/>
    <property type="evidence" value="ECO:0007669"/>
    <property type="project" value="InterPro"/>
</dbReference>
<keyword evidence="5" id="KW-0479">Metal-binding</keyword>
<feature type="transmembrane region" description="Helical" evidence="12">
    <location>
        <begin position="78"/>
        <end position="96"/>
    </location>
</feature>
<accession>A0A0K9Z1B0</accession>
<evidence type="ECO:0000256" key="12">
    <source>
        <dbReference type="SAM" id="Phobius"/>
    </source>
</evidence>
<proteinExistence type="inferred from homology"/>
<keyword evidence="7 11" id="KW-0862">Zinc</keyword>
<dbReference type="PANTHER" id="PTHR43221:SF1">
    <property type="entry name" value="PROTEASE HTPX"/>
    <property type="match status" value="1"/>
</dbReference>
<keyword evidence="8 12" id="KW-1133">Transmembrane helix</keyword>
<evidence type="ECO:0000256" key="5">
    <source>
        <dbReference type="ARBA" id="ARBA00022723"/>
    </source>
</evidence>
<comment type="caution">
    <text evidence="14">The sequence shown here is derived from an EMBL/GenBank/DDBJ whole genome shotgun (WGS) entry which is preliminary data.</text>
</comment>
<evidence type="ECO:0000256" key="4">
    <source>
        <dbReference type="ARBA" id="ARBA00022692"/>
    </source>
</evidence>
<dbReference type="AlphaFoldDB" id="A0A0K9Z1B0"/>
<dbReference type="GO" id="GO:0046872">
    <property type="term" value="F:metal ion binding"/>
    <property type="evidence" value="ECO:0007669"/>
    <property type="project" value="UniProtKB-KW"/>
</dbReference>
<evidence type="ECO:0000259" key="13">
    <source>
        <dbReference type="Pfam" id="PF01435"/>
    </source>
</evidence>
<dbReference type="PATRIC" id="fig|54915.3.peg.12"/>
<evidence type="ECO:0000256" key="7">
    <source>
        <dbReference type="ARBA" id="ARBA00022833"/>
    </source>
</evidence>
<feature type="domain" description="Peptidase M48" evidence="13">
    <location>
        <begin position="162"/>
        <end position="372"/>
    </location>
</feature>
<dbReference type="Pfam" id="PF01435">
    <property type="entry name" value="Peptidase_M48"/>
    <property type="match status" value="1"/>
</dbReference>
<dbReference type="RefSeq" id="WP_049736378.1">
    <property type="nucleotide sequence ID" value="NZ_BJON01000024.1"/>
</dbReference>
<dbReference type="Proteomes" id="UP000036834">
    <property type="component" value="Unassembled WGS sequence"/>
</dbReference>
<dbReference type="InterPro" id="IPR001915">
    <property type="entry name" value="Peptidase_M48"/>
</dbReference>
<name>A0A0K9Z1B0_9BACL</name>
<comment type="cofactor">
    <cofactor evidence="11">
        <name>Zn(2+)</name>
        <dbReference type="ChEBI" id="CHEBI:29105"/>
    </cofactor>
    <text evidence="11">Binds 1 zinc ion per subunit.</text>
</comment>
<dbReference type="Gene3D" id="3.30.2010.10">
    <property type="entry name" value="Metalloproteases ('zincins'), catalytic domain"/>
    <property type="match status" value="1"/>
</dbReference>
<evidence type="ECO:0000256" key="6">
    <source>
        <dbReference type="ARBA" id="ARBA00022801"/>
    </source>
</evidence>
<evidence type="ECO:0000313" key="14">
    <source>
        <dbReference type="EMBL" id="KNB74758.1"/>
    </source>
</evidence>